<dbReference type="GO" id="GO:0046820">
    <property type="term" value="F:4-amino-4-deoxychorismate synthase activity"/>
    <property type="evidence" value="ECO:0007669"/>
    <property type="project" value="TreeGrafter"/>
</dbReference>
<dbReference type="PANTHER" id="PTHR11236">
    <property type="entry name" value="AMINOBENZOATE/ANTHRANILATE SYNTHASE"/>
    <property type="match status" value="1"/>
</dbReference>
<dbReference type="EMBL" id="CP022022">
    <property type="protein sequence ID" value="ASF43681.1"/>
    <property type="molecule type" value="Genomic_DNA"/>
</dbReference>
<name>A0A1Z4BQU7_9FLAO</name>
<accession>A0A1Z4BQU7</accession>
<protein>
    <submittedName>
        <fullName evidence="2">Aminodeoxychorismate synthase component I</fullName>
    </submittedName>
</protein>
<sequence length="315" mass="35433">MNTTHWKNHLNSCGLHRTPCLFIIDYKGENGRVFPLSQLPNDIAFSFAEEKKTNATPIPIEKYPIPYPDFQKAFDKVYSHLKNGDTELVNLTFATEISAVSLKEVYHNASAKYKLLYKDEWVCFSPEIFVKIENNLIKTYPMKGTISATISDAEATLLNNEKEIDEHHKVVRLLSDDLQKVATNVHTTRFRYVDVIKKSTGDLLQTSSEIVGELTNGWQAHLGDLLATLLPAGSIAGAPKEKSVEVIAEAENYERGYYTGIAGVFDGNTVDSCVLIRFIEHIGDKYYYKSGAGITAQSQPQNEYNEIIEKIYIPI</sequence>
<dbReference type="InterPro" id="IPR019999">
    <property type="entry name" value="Anth_synth_I-like"/>
</dbReference>
<dbReference type="Pfam" id="PF00425">
    <property type="entry name" value="Chorismate_bind"/>
    <property type="match status" value="1"/>
</dbReference>
<dbReference type="KEGG" id="capn:CBG49_11670"/>
<dbReference type="Gene3D" id="3.60.120.10">
    <property type="entry name" value="Anthranilate synthase"/>
    <property type="match status" value="1"/>
</dbReference>
<feature type="domain" description="Chorismate-utilising enzyme C-terminal" evidence="1">
    <location>
        <begin position="69"/>
        <end position="310"/>
    </location>
</feature>
<dbReference type="RefSeq" id="WP_088594604.1">
    <property type="nucleotide sequence ID" value="NZ_CP022022.1"/>
</dbReference>
<evidence type="ECO:0000313" key="2">
    <source>
        <dbReference type="EMBL" id="ASF43681.1"/>
    </source>
</evidence>
<organism evidence="2 3">
    <name type="scientific">Capnocytophaga endodontalis</name>
    <dbReference type="NCBI Taxonomy" id="2708117"/>
    <lineage>
        <taxon>Bacteria</taxon>
        <taxon>Pseudomonadati</taxon>
        <taxon>Bacteroidota</taxon>
        <taxon>Flavobacteriia</taxon>
        <taxon>Flavobacteriales</taxon>
        <taxon>Flavobacteriaceae</taxon>
        <taxon>Capnocytophaga</taxon>
    </lineage>
</organism>
<dbReference type="AlphaFoldDB" id="A0A1Z4BQU7"/>
<dbReference type="PANTHER" id="PTHR11236:SF50">
    <property type="entry name" value="AMINODEOXYCHORISMATE SYNTHASE COMPONENT 1"/>
    <property type="match status" value="1"/>
</dbReference>
<proteinExistence type="predicted"/>
<evidence type="ECO:0000313" key="3">
    <source>
        <dbReference type="Proteomes" id="UP000197007"/>
    </source>
</evidence>
<dbReference type="SUPFAM" id="SSF56322">
    <property type="entry name" value="ADC synthase"/>
    <property type="match status" value="1"/>
</dbReference>
<keyword evidence="3" id="KW-1185">Reference proteome</keyword>
<gene>
    <name evidence="2" type="ORF">CBG49_11670</name>
</gene>
<reference evidence="3" key="1">
    <citation type="submission" date="2017-06" db="EMBL/GenBank/DDBJ databases">
        <title>Complete genome sequence of Capnocytophaga sp. KCOM 1579 (=ChDC OS43) isolated from a human refractory periapical abscess lesion.</title>
        <authorList>
            <person name="Kook J.-K."/>
            <person name="Park S.-N."/>
            <person name="Lim Y.K."/>
            <person name="Roh H."/>
        </authorList>
    </citation>
    <scope>NUCLEOTIDE SEQUENCE [LARGE SCALE GENOMIC DNA]</scope>
    <source>
        <strain evidence="3">ChDC OS43</strain>
    </source>
</reference>
<dbReference type="InterPro" id="IPR015890">
    <property type="entry name" value="Chorismate_C"/>
</dbReference>
<dbReference type="InterPro" id="IPR005801">
    <property type="entry name" value="ADC_synthase"/>
</dbReference>
<dbReference type="NCBIfam" id="NF005486">
    <property type="entry name" value="PRK07093.1"/>
    <property type="match status" value="1"/>
</dbReference>
<dbReference type="GO" id="GO:0000162">
    <property type="term" value="P:L-tryptophan biosynthetic process"/>
    <property type="evidence" value="ECO:0007669"/>
    <property type="project" value="TreeGrafter"/>
</dbReference>
<evidence type="ECO:0000259" key="1">
    <source>
        <dbReference type="Pfam" id="PF00425"/>
    </source>
</evidence>
<dbReference type="Proteomes" id="UP000197007">
    <property type="component" value="Chromosome"/>
</dbReference>